<reference evidence="1 2" key="1">
    <citation type="submission" date="2018-06" db="EMBL/GenBank/DDBJ databases">
        <authorList>
            <consortium name="Pathogen Informatics"/>
            <person name="Doyle S."/>
        </authorList>
    </citation>
    <scope>NUCLEOTIDE SEQUENCE [LARGE SCALE GENOMIC DNA]</scope>
    <source>
        <strain evidence="1 2">NCTC11009</strain>
    </source>
</reference>
<dbReference type="Proteomes" id="UP000250242">
    <property type="component" value="Unassembled WGS sequence"/>
</dbReference>
<proteinExistence type="predicted"/>
<dbReference type="KEGG" id="our:CEQ07_09105"/>
<dbReference type="Pfam" id="PF19807">
    <property type="entry name" value="DUF6290"/>
    <property type="match status" value="1"/>
</dbReference>
<dbReference type="NCBIfam" id="NF046040">
    <property type="entry name" value="RelB_antitoxin"/>
    <property type="match status" value="1"/>
</dbReference>
<protein>
    <recommendedName>
        <fullName evidence="3">CopG family transcriptional regulator</fullName>
    </recommendedName>
</protein>
<dbReference type="STRING" id="90245.GCA_001056285_00604"/>
<evidence type="ECO:0000313" key="2">
    <source>
        <dbReference type="Proteomes" id="UP000250242"/>
    </source>
</evidence>
<gene>
    <name evidence="1" type="ORF">NCTC11009_00436</name>
</gene>
<accession>A0A2N6QG93</accession>
<dbReference type="RefSeq" id="WP_018574598.1">
    <property type="nucleotide sequence ID" value="NZ_CAMQFR010000003.1"/>
</dbReference>
<sequence length="73" mass="8473">MSIISVRLNATEERLFTEYAEFHGKSLSTLLKESLAEKMEEELDAKLLVEAKEYNKKNPETYTHQQVKEKLGL</sequence>
<name>A0A2N6QG93_9BURK</name>
<dbReference type="AlphaFoldDB" id="A0A2N6QG93"/>
<organism evidence="1 2">
    <name type="scientific">Oligella urethralis</name>
    <dbReference type="NCBI Taxonomy" id="90245"/>
    <lineage>
        <taxon>Bacteria</taxon>
        <taxon>Pseudomonadati</taxon>
        <taxon>Pseudomonadota</taxon>
        <taxon>Betaproteobacteria</taxon>
        <taxon>Burkholderiales</taxon>
        <taxon>Alcaligenaceae</taxon>
        <taxon>Oligella</taxon>
    </lineage>
</organism>
<dbReference type="EMBL" id="UATH01000001">
    <property type="protein sequence ID" value="SPY07243.1"/>
    <property type="molecule type" value="Genomic_DNA"/>
</dbReference>
<evidence type="ECO:0000313" key="1">
    <source>
        <dbReference type="EMBL" id="SPY07243.1"/>
    </source>
</evidence>
<evidence type="ECO:0008006" key="3">
    <source>
        <dbReference type="Google" id="ProtNLM"/>
    </source>
</evidence>
<dbReference type="InterPro" id="IPR046257">
    <property type="entry name" value="DUF6290"/>
</dbReference>